<name>A0A9D9NKF5_9BACT</name>
<evidence type="ECO:0000259" key="2">
    <source>
        <dbReference type="Pfam" id="PF13472"/>
    </source>
</evidence>
<reference evidence="3" key="1">
    <citation type="submission" date="2020-10" db="EMBL/GenBank/DDBJ databases">
        <authorList>
            <person name="Gilroy R."/>
        </authorList>
    </citation>
    <scope>NUCLEOTIDE SEQUENCE</scope>
    <source>
        <strain evidence="3">6919</strain>
    </source>
</reference>
<reference evidence="3" key="2">
    <citation type="journal article" date="2021" name="PeerJ">
        <title>Extensive microbial diversity within the chicken gut microbiome revealed by metagenomics and culture.</title>
        <authorList>
            <person name="Gilroy R."/>
            <person name="Ravi A."/>
            <person name="Getino M."/>
            <person name="Pursley I."/>
            <person name="Horton D.L."/>
            <person name="Alikhan N.F."/>
            <person name="Baker D."/>
            <person name="Gharbi K."/>
            <person name="Hall N."/>
            <person name="Watson M."/>
            <person name="Adriaenssens E.M."/>
            <person name="Foster-Nyarko E."/>
            <person name="Jarju S."/>
            <person name="Secka A."/>
            <person name="Antonio M."/>
            <person name="Oren A."/>
            <person name="Chaudhuri R.R."/>
            <person name="La Ragione R."/>
            <person name="Hildebrand F."/>
            <person name="Pallen M.J."/>
        </authorList>
    </citation>
    <scope>NUCLEOTIDE SEQUENCE</scope>
    <source>
        <strain evidence="3">6919</strain>
    </source>
</reference>
<dbReference type="InterPro" id="IPR036514">
    <property type="entry name" value="SGNH_hydro_sf"/>
</dbReference>
<feature type="chain" id="PRO_5039152531" evidence="1">
    <location>
        <begin position="22"/>
        <end position="226"/>
    </location>
</feature>
<dbReference type="Proteomes" id="UP000823598">
    <property type="component" value="Unassembled WGS sequence"/>
</dbReference>
<accession>A0A9D9NKF5</accession>
<dbReference type="AlphaFoldDB" id="A0A9D9NKF5"/>
<proteinExistence type="predicted"/>
<sequence>MKKSLFLVCVLLLSSFVGVSAKDWAFFSRYADENAVVEKLPESQRRVVMMGNSITEMWAETDTAFFVDNGFISRGISGQVTAQMLLRFRADVIDLHPKVVVILGGTNDIAGNDGQYDEDTTFGNIVSMVELAEANGIVPVLSSVLPVVEYPWNKTVTDVPEKVQSLNRRIREYAGKKNILYVDYYQQMQRDGALIPEYTFDGVHPTAAGYEVMESLLLPVLQKLLR</sequence>
<evidence type="ECO:0000313" key="4">
    <source>
        <dbReference type="Proteomes" id="UP000823598"/>
    </source>
</evidence>
<evidence type="ECO:0000256" key="1">
    <source>
        <dbReference type="SAM" id="SignalP"/>
    </source>
</evidence>
<dbReference type="PANTHER" id="PTHR30383:SF5">
    <property type="entry name" value="SGNH HYDROLASE-TYPE ESTERASE DOMAIN-CONTAINING PROTEIN"/>
    <property type="match status" value="1"/>
</dbReference>
<feature type="domain" description="SGNH hydrolase-type esterase" evidence="2">
    <location>
        <begin position="56"/>
        <end position="212"/>
    </location>
</feature>
<dbReference type="CDD" id="cd04501">
    <property type="entry name" value="SGNH_hydrolase_like_4"/>
    <property type="match status" value="1"/>
</dbReference>
<protein>
    <submittedName>
        <fullName evidence="3">SGNH/GDSL hydrolase family protein</fullName>
    </submittedName>
</protein>
<dbReference type="InterPro" id="IPR051532">
    <property type="entry name" value="Ester_Hydrolysis_Enzymes"/>
</dbReference>
<evidence type="ECO:0000313" key="3">
    <source>
        <dbReference type="EMBL" id="MBO8476403.1"/>
    </source>
</evidence>
<dbReference type="InterPro" id="IPR013830">
    <property type="entry name" value="SGNH_hydro"/>
</dbReference>
<dbReference type="Gene3D" id="3.40.50.1110">
    <property type="entry name" value="SGNH hydrolase"/>
    <property type="match status" value="1"/>
</dbReference>
<comment type="caution">
    <text evidence="3">The sequence shown here is derived from an EMBL/GenBank/DDBJ whole genome shotgun (WGS) entry which is preliminary data.</text>
</comment>
<dbReference type="GO" id="GO:0004622">
    <property type="term" value="F:phosphatidylcholine lysophospholipase activity"/>
    <property type="evidence" value="ECO:0007669"/>
    <property type="project" value="TreeGrafter"/>
</dbReference>
<gene>
    <name evidence="3" type="ORF">IAB88_05360</name>
</gene>
<dbReference type="SUPFAM" id="SSF52266">
    <property type="entry name" value="SGNH hydrolase"/>
    <property type="match status" value="1"/>
</dbReference>
<keyword evidence="1" id="KW-0732">Signal</keyword>
<organism evidence="3 4">
    <name type="scientific">Candidatus Limisoma faecipullorum</name>
    <dbReference type="NCBI Taxonomy" id="2840854"/>
    <lineage>
        <taxon>Bacteria</taxon>
        <taxon>Pseudomonadati</taxon>
        <taxon>Bacteroidota</taxon>
        <taxon>Bacteroidia</taxon>
        <taxon>Bacteroidales</taxon>
        <taxon>Candidatus Limisoma</taxon>
    </lineage>
</organism>
<feature type="signal peptide" evidence="1">
    <location>
        <begin position="1"/>
        <end position="21"/>
    </location>
</feature>
<dbReference type="PANTHER" id="PTHR30383">
    <property type="entry name" value="THIOESTERASE 1/PROTEASE 1/LYSOPHOSPHOLIPASE L1"/>
    <property type="match status" value="1"/>
</dbReference>
<keyword evidence="3" id="KW-0378">Hydrolase</keyword>
<dbReference type="EMBL" id="JADIMC010000062">
    <property type="protein sequence ID" value="MBO8476403.1"/>
    <property type="molecule type" value="Genomic_DNA"/>
</dbReference>
<dbReference type="Pfam" id="PF13472">
    <property type="entry name" value="Lipase_GDSL_2"/>
    <property type="match status" value="1"/>
</dbReference>